<gene>
    <name evidence="2" type="ORF">EVJ58_g10031</name>
</gene>
<reference evidence="2 3" key="1">
    <citation type="submission" date="2019-01" db="EMBL/GenBank/DDBJ databases">
        <title>Genome sequencing of the rare red list fungi Fomitopsis rosea.</title>
        <authorList>
            <person name="Buettner E."/>
            <person name="Kellner H."/>
        </authorList>
    </citation>
    <scope>NUCLEOTIDE SEQUENCE [LARGE SCALE GENOMIC DNA]</scope>
    <source>
        <strain evidence="2 3">DSM 105464</strain>
    </source>
</reference>
<feature type="region of interest" description="Disordered" evidence="1">
    <location>
        <begin position="147"/>
        <end position="259"/>
    </location>
</feature>
<comment type="caution">
    <text evidence="2">The sequence shown here is derived from an EMBL/GenBank/DDBJ whole genome shotgun (WGS) entry which is preliminary data.</text>
</comment>
<feature type="compositionally biased region" description="Basic residues" evidence="1">
    <location>
        <begin position="172"/>
        <end position="182"/>
    </location>
</feature>
<organism evidence="2 3">
    <name type="scientific">Rhodofomes roseus</name>
    <dbReference type="NCBI Taxonomy" id="34475"/>
    <lineage>
        <taxon>Eukaryota</taxon>
        <taxon>Fungi</taxon>
        <taxon>Dikarya</taxon>
        <taxon>Basidiomycota</taxon>
        <taxon>Agaricomycotina</taxon>
        <taxon>Agaricomycetes</taxon>
        <taxon>Polyporales</taxon>
        <taxon>Rhodofomes</taxon>
    </lineage>
</organism>
<name>A0A4Y9XTE2_9APHY</name>
<feature type="compositionally biased region" description="Polar residues" evidence="1">
    <location>
        <begin position="1"/>
        <end position="10"/>
    </location>
</feature>
<accession>A0A4Y9XTE2</accession>
<feature type="region of interest" description="Disordered" evidence="1">
    <location>
        <begin position="359"/>
        <end position="383"/>
    </location>
</feature>
<feature type="compositionally biased region" description="Polar residues" evidence="1">
    <location>
        <begin position="42"/>
        <end position="52"/>
    </location>
</feature>
<evidence type="ECO:0000313" key="3">
    <source>
        <dbReference type="Proteomes" id="UP000298390"/>
    </source>
</evidence>
<dbReference type="AlphaFoldDB" id="A0A4Y9XTE2"/>
<sequence length="815" mass="87625">MQHTTPTANSKPEGERPPSPSIQRLRDASLVKTAMKRVNAEPNASPSGNPWSSPRPASPVEQNGKSYAEALSTSRPPSPGPTEPAPLIPTEPSSPQVKTEHIEETFTSTSMAGTNVGTKEEHDVVEGMPHDAYTPFPLTETSYLLVTDTSDHEVSRTRSGRRISAPKSKATKDKKKTKKATKHVSTPPSPTADDPSASAAPVANMPTSTHTVTPAVTTEPSASVRPAPTRQTLRVVSEPKKRRRVSTDIGGGDDAGGISTRVQDALPATTNGAHGRRTSSVISYASAGPPRDHDDPPAPMATDVEVSDVEMIELDSGSDNDLTDHQTRAFYDMPPAPTFTLAANAPSGHTDPIAARQKRLGKQPMRDSLQHPDAPPTAGQSSGAQRIALHAIHGAIYQGHPSPPAQYAYELARTRSGTQPPRTPSRLPNVIHRPLTPPQAPHNPVHFAPGPFPTVYNGPVQLPAPHPALPPPLVLTRSPPGGHRPIQGSDVYYFLRNILSSQLHAWSGIDDEFVFVQFPGKGAQDAGNHSRMHAVETVLTKHLNINGTTLFQPLPEVAQPRPNADPRWYRLGNLQPRDRDTLVNGVWWDAPEGTFCVIAPNKMPPTYIGTWRHSHRLGSTTEEGMATGFRATLQANEPAAYIKAVLGADHRAGGRWRHYAIEESFQQIIASVSVRRLTLEAQGDGDVGEPVASLYIESPTIDAAEWVDFRTYLRGLTYGGTHAGPPELISETFFCAYCHSNDHPTNLCSVPTTPGWHGPSLDAARNAITAERRNMDRSANNARGGGRGGRGRGGRGRGRGGHRGRGGFASAQHFA</sequence>
<feature type="compositionally biased region" description="Polar residues" evidence="1">
    <location>
        <begin position="105"/>
        <end position="117"/>
    </location>
</feature>
<feature type="region of interest" description="Disordered" evidence="1">
    <location>
        <begin position="1"/>
        <end position="121"/>
    </location>
</feature>
<feature type="compositionally biased region" description="Pro residues" evidence="1">
    <location>
        <begin position="76"/>
        <end position="89"/>
    </location>
</feature>
<feature type="compositionally biased region" description="Polar residues" evidence="1">
    <location>
        <begin position="60"/>
        <end position="75"/>
    </location>
</feature>
<dbReference type="Proteomes" id="UP000298390">
    <property type="component" value="Unassembled WGS sequence"/>
</dbReference>
<dbReference type="EMBL" id="SEKV01000979">
    <property type="protein sequence ID" value="TFY52421.1"/>
    <property type="molecule type" value="Genomic_DNA"/>
</dbReference>
<feature type="compositionally biased region" description="Basic residues" evidence="1">
    <location>
        <begin position="789"/>
        <end position="805"/>
    </location>
</feature>
<evidence type="ECO:0000313" key="2">
    <source>
        <dbReference type="EMBL" id="TFY52421.1"/>
    </source>
</evidence>
<feature type="region of interest" description="Disordered" evidence="1">
    <location>
        <begin position="771"/>
        <end position="815"/>
    </location>
</feature>
<dbReference type="STRING" id="34475.A0A4Y9XTE2"/>
<protein>
    <submittedName>
        <fullName evidence="2">Uncharacterized protein</fullName>
    </submittedName>
</protein>
<evidence type="ECO:0000256" key="1">
    <source>
        <dbReference type="SAM" id="MobiDB-lite"/>
    </source>
</evidence>
<feature type="compositionally biased region" description="Low complexity" evidence="1">
    <location>
        <begin position="191"/>
        <end position="218"/>
    </location>
</feature>
<proteinExistence type="predicted"/>